<keyword evidence="3" id="KW-1185">Reference proteome</keyword>
<accession>A0ABS1KPE9</accession>
<dbReference type="EMBL" id="JAERRB010000002">
    <property type="protein sequence ID" value="MBL0741340.1"/>
    <property type="molecule type" value="Genomic_DNA"/>
</dbReference>
<dbReference type="InterPro" id="IPR001279">
    <property type="entry name" value="Metallo-B-lactamas"/>
</dbReference>
<dbReference type="SMART" id="SM00849">
    <property type="entry name" value="Lactamase_B"/>
    <property type="match status" value="1"/>
</dbReference>
<reference evidence="2 3" key="1">
    <citation type="submission" date="2021-01" db="EMBL/GenBank/DDBJ databases">
        <title>Chryseolinea sp. Jin1 Genome sequencing and assembly.</title>
        <authorList>
            <person name="Kim I."/>
        </authorList>
    </citation>
    <scope>NUCLEOTIDE SEQUENCE [LARGE SCALE GENOMIC DNA]</scope>
    <source>
        <strain evidence="2 3">Jin1</strain>
    </source>
</reference>
<dbReference type="Proteomes" id="UP000613030">
    <property type="component" value="Unassembled WGS sequence"/>
</dbReference>
<gene>
    <name evidence="2" type="ORF">JI741_08915</name>
</gene>
<dbReference type="RefSeq" id="WP_202008690.1">
    <property type="nucleotide sequence ID" value="NZ_JAERRB010000002.1"/>
</dbReference>
<proteinExistence type="predicted"/>
<protein>
    <submittedName>
        <fullName evidence="2">MBL fold metallo-hydrolase</fullName>
    </submittedName>
</protein>
<dbReference type="PANTHER" id="PTHR42663:SF6">
    <property type="entry name" value="HYDROLASE C777.06C-RELATED"/>
    <property type="match status" value="1"/>
</dbReference>
<dbReference type="Pfam" id="PF12706">
    <property type="entry name" value="Lactamase_B_2"/>
    <property type="match status" value="1"/>
</dbReference>
<dbReference type="SUPFAM" id="SSF56281">
    <property type="entry name" value="Metallo-hydrolase/oxidoreductase"/>
    <property type="match status" value="1"/>
</dbReference>
<dbReference type="Gene3D" id="3.60.15.10">
    <property type="entry name" value="Ribonuclease Z/Hydroxyacylglutathione hydrolase-like"/>
    <property type="match status" value="1"/>
</dbReference>
<organism evidence="2 3">
    <name type="scientific">Chryseolinea lacunae</name>
    <dbReference type="NCBI Taxonomy" id="2801331"/>
    <lineage>
        <taxon>Bacteria</taxon>
        <taxon>Pseudomonadati</taxon>
        <taxon>Bacteroidota</taxon>
        <taxon>Cytophagia</taxon>
        <taxon>Cytophagales</taxon>
        <taxon>Fulvivirgaceae</taxon>
        <taxon>Chryseolinea</taxon>
    </lineage>
</organism>
<sequence>MKITFLGTGTSQGVPVIGCTCEVCQSLDFRNKRLRTSIHVETGGQSFIVDTGPDFRQQMLRENVKRVDAVLFTHAHRDHTAGLDDVRAYNFMQGTDMPVFGTQQVLDQLKVEYAYAFNKDAYPGIPRITLNLISEKPFEVGGVPITPLPVMHLHLPVLGFRFGDFSYITDANAIADETLERLRGTKVLVLNALQIEPHISHFNLDEALKMIARINPGRTYLTHISHRLGLHGAVEKKLPDNVLLAYDGMQLEMN</sequence>
<comment type="caution">
    <text evidence="2">The sequence shown here is derived from an EMBL/GenBank/DDBJ whole genome shotgun (WGS) entry which is preliminary data.</text>
</comment>
<evidence type="ECO:0000313" key="3">
    <source>
        <dbReference type="Proteomes" id="UP000613030"/>
    </source>
</evidence>
<feature type="domain" description="Metallo-beta-lactamase" evidence="1">
    <location>
        <begin position="34"/>
        <end position="223"/>
    </location>
</feature>
<dbReference type="InterPro" id="IPR036866">
    <property type="entry name" value="RibonucZ/Hydroxyglut_hydro"/>
</dbReference>
<dbReference type="CDD" id="cd16279">
    <property type="entry name" value="metallo-hydrolase-like_MBL-fold"/>
    <property type="match status" value="1"/>
</dbReference>
<evidence type="ECO:0000259" key="1">
    <source>
        <dbReference type="SMART" id="SM00849"/>
    </source>
</evidence>
<name>A0ABS1KPE9_9BACT</name>
<evidence type="ECO:0000313" key="2">
    <source>
        <dbReference type="EMBL" id="MBL0741340.1"/>
    </source>
</evidence>
<dbReference type="PANTHER" id="PTHR42663">
    <property type="entry name" value="HYDROLASE C777.06C-RELATED-RELATED"/>
    <property type="match status" value="1"/>
</dbReference>